<dbReference type="InterPro" id="IPR013658">
    <property type="entry name" value="SGL"/>
</dbReference>
<keyword evidence="4" id="KW-0732">Signal</keyword>
<dbReference type="GO" id="GO:0004341">
    <property type="term" value="F:gluconolactonase activity"/>
    <property type="evidence" value="ECO:0007669"/>
    <property type="project" value="UniProtKB-EC"/>
</dbReference>
<evidence type="ECO:0000256" key="1">
    <source>
        <dbReference type="ARBA" id="ARBA00022801"/>
    </source>
</evidence>
<dbReference type="RefSeq" id="WP_231602986.1">
    <property type="nucleotide sequence ID" value="NZ_SJPM01000004.1"/>
</dbReference>
<dbReference type="InterPro" id="IPR051262">
    <property type="entry name" value="SMP-30/CGR1_Lactonase"/>
</dbReference>
<evidence type="ECO:0000256" key="3">
    <source>
        <dbReference type="PIRSR" id="PIRSR605511-2"/>
    </source>
</evidence>
<gene>
    <name evidence="6" type="primary">gnl_2</name>
    <name evidence="6" type="ORF">Pla100_24710</name>
</gene>
<dbReference type="Proteomes" id="UP000316213">
    <property type="component" value="Unassembled WGS sequence"/>
</dbReference>
<keyword evidence="3" id="KW-0862">Zinc</keyword>
<reference evidence="6 7" key="1">
    <citation type="submission" date="2019-02" db="EMBL/GenBank/DDBJ databases">
        <title>Deep-cultivation of Planctomycetes and their phenomic and genomic characterization uncovers novel biology.</title>
        <authorList>
            <person name="Wiegand S."/>
            <person name="Jogler M."/>
            <person name="Boedeker C."/>
            <person name="Pinto D."/>
            <person name="Vollmers J."/>
            <person name="Rivas-Marin E."/>
            <person name="Kohn T."/>
            <person name="Peeters S.H."/>
            <person name="Heuer A."/>
            <person name="Rast P."/>
            <person name="Oberbeckmann S."/>
            <person name="Bunk B."/>
            <person name="Jeske O."/>
            <person name="Meyerdierks A."/>
            <person name="Storesund J.E."/>
            <person name="Kallscheuer N."/>
            <person name="Luecker S."/>
            <person name="Lage O.M."/>
            <person name="Pohl T."/>
            <person name="Merkel B.J."/>
            <person name="Hornburger P."/>
            <person name="Mueller R.-W."/>
            <person name="Bruemmer F."/>
            <person name="Labrenz M."/>
            <person name="Spormann A.M."/>
            <person name="Op Den Camp H."/>
            <person name="Overmann J."/>
            <person name="Amann R."/>
            <person name="Jetten M.S.M."/>
            <person name="Mascher T."/>
            <person name="Medema M.H."/>
            <person name="Devos D.P."/>
            <person name="Kaster A.-K."/>
            <person name="Ovreas L."/>
            <person name="Rohde M."/>
            <person name="Galperin M.Y."/>
            <person name="Jogler C."/>
        </authorList>
    </citation>
    <scope>NUCLEOTIDE SEQUENCE [LARGE SCALE GENOMIC DNA]</scope>
    <source>
        <strain evidence="6 7">Pla100</strain>
    </source>
</reference>
<keyword evidence="3" id="KW-0479">Metal-binding</keyword>
<dbReference type="EMBL" id="SJPM01000004">
    <property type="protein sequence ID" value="TWT97319.1"/>
    <property type="molecule type" value="Genomic_DNA"/>
</dbReference>
<dbReference type="InterPro" id="IPR011042">
    <property type="entry name" value="6-blade_b-propeller_TolB-like"/>
</dbReference>
<dbReference type="EC" id="3.1.1.17" evidence="6"/>
<protein>
    <submittedName>
        <fullName evidence="6">Gluconolactonase</fullName>
        <ecNumber evidence="6">3.1.1.17</ecNumber>
    </submittedName>
</protein>
<dbReference type="SUPFAM" id="SSF63829">
    <property type="entry name" value="Calcium-dependent phosphotriesterase"/>
    <property type="match status" value="1"/>
</dbReference>
<dbReference type="InterPro" id="IPR005511">
    <property type="entry name" value="SMP-30"/>
</dbReference>
<dbReference type="Pfam" id="PF08450">
    <property type="entry name" value="SGL"/>
    <property type="match status" value="1"/>
</dbReference>
<accession>A0A5C6ACJ2</accession>
<feature type="active site" description="Proton donor/acceptor" evidence="2">
    <location>
        <position position="252"/>
    </location>
</feature>
<evidence type="ECO:0000313" key="6">
    <source>
        <dbReference type="EMBL" id="TWT97319.1"/>
    </source>
</evidence>
<comment type="cofactor">
    <cofactor evidence="3">
        <name>Zn(2+)</name>
        <dbReference type="ChEBI" id="CHEBI:29105"/>
    </cofactor>
    <text evidence="3">Binds 1 divalent metal cation per subunit.</text>
</comment>
<comment type="caution">
    <text evidence="6">The sequence shown here is derived from an EMBL/GenBank/DDBJ whole genome shotgun (WGS) entry which is preliminary data.</text>
</comment>
<feature type="binding site" evidence="3">
    <location>
        <position position="149"/>
    </location>
    <ligand>
        <name>substrate</name>
    </ligand>
</feature>
<feature type="binding site" evidence="3">
    <location>
        <position position="199"/>
    </location>
    <ligand>
        <name>a divalent metal cation</name>
        <dbReference type="ChEBI" id="CHEBI:60240"/>
    </ligand>
</feature>
<evidence type="ECO:0000259" key="5">
    <source>
        <dbReference type="Pfam" id="PF08450"/>
    </source>
</evidence>
<name>A0A5C6ACJ2_9BACT</name>
<dbReference type="PRINTS" id="PR01790">
    <property type="entry name" value="SMP30FAMILY"/>
</dbReference>
<feature type="binding site" evidence="3">
    <location>
        <position position="252"/>
    </location>
    <ligand>
        <name>a divalent metal cation</name>
        <dbReference type="ChEBI" id="CHEBI:60240"/>
    </ligand>
</feature>
<dbReference type="PANTHER" id="PTHR47572">
    <property type="entry name" value="LIPOPROTEIN-RELATED"/>
    <property type="match status" value="1"/>
</dbReference>
<dbReference type="AlphaFoldDB" id="A0A5C6ACJ2"/>
<dbReference type="Gene3D" id="2.120.10.30">
    <property type="entry name" value="TolB, C-terminal domain"/>
    <property type="match status" value="1"/>
</dbReference>
<feature type="domain" description="SMP-30/Gluconolactonase/LRE-like region" evidence="5">
    <location>
        <begin position="62"/>
        <end position="306"/>
    </location>
</feature>
<keyword evidence="1 6" id="KW-0378">Hydrolase</keyword>
<evidence type="ECO:0000256" key="4">
    <source>
        <dbReference type="SAM" id="SignalP"/>
    </source>
</evidence>
<dbReference type="GO" id="GO:0046872">
    <property type="term" value="F:metal ion binding"/>
    <property type="evidence" value="ECO:0007669"/>
    <property type="project" value="UniProtKB-KW"/>
</dbReference>
<keyword evidence="7" id="KW-1185">Reference proteome</keyword>
<feature type="chain" id="PRO_5022989780" evidence="4">
    <location>
        <begin position="32"/>
        <end position="321"/>
    </location>
</feature>
<evidence type="ECO:0000313" key="7">
    <source>
        <dbReference type="Proteomes" id="UP000316213"/>
    </source>
</evidence>
<dbReference type="PANTHER" id="PTHR47572:SF4">
    <property type="entry name" value="LACTONASE DRP35"/>
    <property type="match status" value="1"/>
</dbReference>
<feature type="signal peptide" evidence="4">
    <location>
        <begin position="1"/>
        <end position="31"/>
    </location>
</feature>
<evidence type="ECO:0000256" key="2">
    <source>
        <dbReference type="PIRSR" id="PIRSR605511-1"/>
    </source>
</evidence>
<organism evidence="6 7">
    <name type="scientific">Neorhodopirellula pilleata</name>
    <dbReference type="NCBI Taxonomy" id="2714738"/>
    <lineage>
        <taxon>Bacteria</taxon>
        <taxon>Pseudomonadati</taxon>
        <taxon>Planctomycetota</taxon>
        <taxon>Planctomycetia</taxon>
        <taxon>Pirellulales</taxon>
        <taxon>Pirellulaceae</taxon>
        <taxon>Neorhodopirellula</taxon>
    </lineage>
</organism>
<feature type="binding site" evidence="3">
    <location>
        <position position="64"/>
    </location>
    <ligand>
        <name>a divalent metal cation</name>
        <dbReference type="ChEBI" id="CHEBI:60240"/>
    </ligand>
</feature>
<sequence precursor="true">MLQRSLTARKLFCTFALTALPIGVTVPMTHADETKVVAESVASPKTIEPTGEVVKLLSGFTFTEGPTMTEDGSLYFTDIPKTRIHRLAPDGTLGIFTDQSNRANGLWALPGGKMLACEMEGALVRYTLADGTREVLADQYDGKRFNACNDLVVDEHGGIYFTDPLYNAPTPLPQGIQAVYYLAADGTVSRLTGHIAAPNGIGLSLDGSKLYVIPSMQAEMLVFDVESAGKVSVGRTFCILKQPEGKSDTGGDGMTMDEQGNLYITTHTGVQIYSPEADYLGTVSFPEQPANVTFMGKDRKTMVVTARTSLYQVEMPISGRK</sequence>
<proteinExistence type="predicted"/>